<dbReference type="GeneID" id="114451900"/>
<dbReference type="InParanoid" id="A0A6P7KB87"/>
<evidence type="ECO:0000313" key="2">
    <source>
        <dbReference type="Proteomes" id="UP000515145"/>
    </source>
</evidence>
<accession>A0A6P7KB87</accession>
<sequence>MQPGVSTQSQLLGSLKVYLNNKNRLQPIIGLSSIIECVKKSTQSRDTLFICEVCVCRLSKADMRNHICGSLHRFNYIKARHPHLVSEWEENPDLSKLAWTLMEMAKKLEGEEGPGDIQLLEVEDAVYQKMATYSENDAVTMIHSLRDGWCEPENLSEWMSVHYPIKSQRTVLLTHNQQGTQSLEVPPVCHVKNIPTSQLDKIQMAPGPSVSSKNHSSYLDSYTGSKPLIGLSRVVECKSQDGRSYCFLCHCCRIRTNKKHIIDHLTSSSHLTNYLMETCPKVITPDVDDNCLLLQSLAEKVEREQGRGKLKVVNAPESLCILLTDKSYHWCVKMLHNGWAPTGSQKKRNAINEPSVNETSVGSVLEDCAVMPSKKARKTKRKNRKRTNTVFSVSLPLTKGAVLLERTSFSEDCLPVSPSFDPSPSPAAQIVVSDLDSDPGLCKTSQLHQDRHSGNADAGEFTPESDITVILFQDGYITEDVYFNQSGDQTGSKVPDVNDRQYDSQTRSSNTFQHQWTNEDARIQSRRLFPAVSHTQGWYNPSYRHDGSTELWYSSTSREEPGHNYMTSNVVQYSHQQQPHHQHREFYNTGLLAGSEGHLDPPAEVAPYLDASRRNMQSHTGDHLTHSGSTDPDSRGQSYKAQPAPFQACQVDHGWMYNANCIPGPCAGQGLYYWPNPDQHLPYPPGSSSSSWGVTPPTAFFQAGQNLFYEASSDLNFRAVGRAGVLM</sequence>
<dbReference type="FunCoup" id="A0A6P7KB87">
    <property type="interactions" value="7"/>
</dbReference>
<proteinExistence type="predicted"/>
<name>A0A6P7KB87_9TELE</name>
<feature type="compositionally biased region" description="Polar residues" evidence="1">
    <location>
        <begin position="503"/>
        <end position="514"/>
    </location>
</feature>
<feature type="compositionally biased region" description="Polar residues" evidence="1">
    <location>
        <begin position="626"/>
        <end position="640"/>
    </location>
</feature>
<dbReference type="OrthoDB" id="5877502at2759"/>
<organism evidence="2 3">
    <name type="scientific">Parambassis ranga</name>
    <name type="common">Indian glassy fish</name>
    <dbReference type="NCBI Taxonomy" id="210632"/>
    <lineage>
        <taxon>Eukaryota</taxon>
        <taxon>Metazoa</taxon>
        <taxon>Chordata</taxon>
        <taxon>Craniata</taxon>
        <taxon>Vertebrata</taxon>
        <taxon>Euteleostomi</taxon>
        <taxon>Actinopterygii</taxon>
        <taxon>Neopterygii</taxon>
        <taxon>Teleostei</taxon>
        <taxon>Neoteleostei</taxon>
        <taxon>Acanthomorphata</taxon>
        <taxon>Ovalentaria</taxon>
        <taxon>Ambassidae</taxon>
        <taxon>Parambassis</taxon>
    </lineage>
</organism>
<evidence type="ECO:0000256" key="1">
    <source>
        <dbReference type="SAM" id="MobiDB-lite"/>
    </source>
</evidence>
<gene>
    <name evidence="3" type="primary">LOC114451900</name>
</gene>
<protein>
    <submittedName>
        <fullName evidence="3">Uncharacterized protein LOC114451900</fullName>
    </submittedName>
</protein>
<dbReference type="RefSeq" id="XP_028286679.1">
    <property type="nucleotide sequence ID" value="XM_028430878.1"/>
</dbReference>
<feature type="region of interest" description="Disordered" evidence="1">
    <location>
        <begin position="616"/>
        <end position="641"/>
    </location>
</feature>
<keyword evidence="2" id="KW-1185">Reference proteome</keyword>
<dbReference type="Proteomes" id="UP000515145">
    <property type="component" value="Chromosome 2"/>
</dbReference>
<feature type="region of interest" description="Disordered" evidence="1">
    <location>
        <begin position="487"/>
        <end position="514"/>
    </location>
</feature>
<reference evidence="3" key="1">
    <citation type="submission" date="2025-08" db="UniProtKB">
        <authorList>
            <consortium name="RefSeq"/>
        </authorList>
    </citation>
    <scope>IDENTIFICATION</scope>
</reference>
<evidence type="ECO:0000313" key="3">
    <source>
        <dbReference type="RefSeq" id="XP_028286679.1"/>
    </source>
</evidence>
<dbReference type="AlphaFoldDB" id="A0A6P7KB87"/>